<keyword evidence="1" id="KW-1133">Transmembrane helix</keyword>
<dbReference type="EMBL" id="MW000467">
    <property type="protein sequence ID" value="QOL00354.1"/>
    <property type="molecule type" value="Genomic_DNA"/>
</dbReference>
<keyword evidence="1" id="KW-0472">Membrane</keyword>
<dbReference type="AlphaFoldDB" id="A0A7L9QCL9"/>
<proteinExistence type="predicted"/>
<protein>
    <submittedName>
        <fullName evidence="2">Uncharacterized protein</fullName>
    </submittedName>
</protein>
<sequence length="64" mass="6714">MTNNDESKARTVGIALLSGLLSSLLNAFLLMVLLGALHSHITAVPALGFTVTWLALLAAKLVLK</sequence>
<reference evidence="2" key="1">
    <citation type="submission" date="2020-09" db="EMBL/GenBank/DDBJ databases">
        <title>A new high-throughput screening method to detect antimicrobial volatiles from metagenomic clone libraries.</title>
        <authorList>
            <person name="Stocker F."/>
            <person name="Obermeier M."/>
            <person name="Resch K."/>
            <person name="Berg G."/>
            <person name="Mueller Bogota C.A."/>
        </authorList>
    </citation>
    <scope>NUCLEOTIDE SEQUENCE</scope>
</reference>
<name>A0A7L9QCL9_9ZZZZ</name>
<organism evidence="2">
    <name type="scientific">uncultured organism</name>
    <dbReference type="NCBI Taxonomy" id="155900"/>
    <lineage>
        <taxon>unclassified sequences</taxon>
        <taxon>environmental samples</taxon>
    </lineage>
</organism>
<feature type="transmembrane region" description="Helical" evidence="1">
    <location>
        <begin position="43"/>
        <end position="63"/>
    </location>
</feature>
<feature type="transmembrane region" description="Helical" evidence="1">
    <location>
        <begin position="12"/>
        <end position="37"/>
    </location>
</feature>
<evidence type="ECO:0000256" key="1">
    <source>
        <dbReference type="SAM" id="Phobius"/>
    </source>
</evidence>
<evidence type="ECO:0000313" key="2">
    <source>
        <dbReference type="EMBL" id="QOL00354.1"/>
    </source>
</evidence>
<accession>A0A7L9QCL9</accession>
<keyword evidence="1" id="KW-0812">Transmembrane</keyword>